<name>A0AAV7JTG3_9METZ</name>
<dbReference type="AlphaFoldDB" id="A0AAV7JTG3"/>
<gene>
    <name evidence="1" type="ORF">LOD99_4825</name>
</gene>
<organism evidence="1 2">
    <name type="scientific">Oopsacas minuta</name>
    <dbReference type="NCBI Taxonomy" id="111878"/>
    <lineage>
        <taxon>Eukaryota</taxon>
        <taxon>Metazoa</taxon>
        <taxon>Porifera</taxon>
        <taxon>Hexactinellida</taxon>
        <taxon>Hexasterophora</taxon>
        <taxon>Lyssacinosida</taxon>
        <taxon>Leucopsacidae</taxon>
        <taxon>Oopsacas</taxon>
    </lineage>
</organism>
<dbReference type="Proteomes" id="UP001165289">
    <property type="component" value="Unassembled WGS sequence"/>
</dbReference>
<comment type="caution">
    <text evidence="1">The sequence shown here is derived from an EMBL/GenBank/DDBJ whole genome shotgun (WGS) entry which is preliminary data.</text>
</comment>
<evidence type="ECO:0000313" key="1">
    <source>
        <dbReference type="EMBL" id="KAI6651946.1"/>
    </source>
</evidence>
<reference evidence="1 2" key="1">
    <citation type="journal article" date="2023" name="BMC Biol.">
        <title>The compact genome of the sponge Oopsacas minuta (Hexactinellida) is lacking key metazoan core genes.</title>
        <authorList>
            <person name="Santini S."/>
            <person name="Schenkelaars Q."/>
            <person name="Jourda C."/>
            <person name="Duchesne M."/>
            <person name="Belahbib H."/>
            <person name="Rocher C."/>
            <person name="Selva M."/>
            <person name="Riesgo A."/>
            <person name="Vervoort M."/>
            <person name="Leys S.P."/>
            <person name="Kodjabachian L."/>
            <person name="Le Bivic A."/>
            <person name="Borchiellini C."/>
            <person name="Claverie J.M."/>
            <person name="Renard E."/>
        </authorList>
    </citation>
    <scope>NUCLEOTIDE SEQUENCE [LARGE SCALE GENOMIC DNA]</scope>
    <source>
        <strain evidence="1">SPO-2</strain>
    </source>
</reference>
<proteinExistence type="predicted"/>
<accession>A0AAV7JTG3</accession>
<dbReference type="EMBL" id="JAKMXF010000301">
    <property type="protein sequence ID" value="KAI6651946.1"/>
    <property type="molecule type" value="Genomic_DNA"/>
</dbReference>
<protein>
    <submittedName>
        <fullName evidence="1">Uncharacterized protein</fullName>
    </submittedName>
</protein>
<evidence type="ECO:0000313" key="2">
    <source>
        <dbReference type="Proteomes" id="UP001165289"/>
    </source>
</evidence>
<sequence>MEVIHRGLEEDEDPFLDSDLLMLQSLIDKTTTTQENYTLDEYLHGDDHLPVCVDLDNENRDDNLLAQLGHDVLEINKTDGSDKEIELEDESSPLKVQSFKEEINSLKEVGRFLESRGYFEVLWTLAPQ</sequence>
<keyword evidence="2" id="KW-1185">Reference proteome</keyword>